<evidence type="ECO:0000313" key="3">
    <source>
        <dbReference type="EMBL" id="KAL3860651.1"/>
    </source>
</evidence>
<evidence type="ECO:0000313" key="4">
    <source>
        <dbReference type="Proteomes" id="UP001634394"/>
    </source>
</evidence>
<reference evidence="3 4" key="1">
    <citation type="submission" date="2024-11" db="EMBL/GenBank/DDBJ databases">
        <title>Chromosome-level genome assembly of the freshwater bivalve Anodonta woodiana.</title>
        <authorList>
            <person name="Chen X."/>
        </authorList>
    </citation>
    <scope>NUCLEOTIDE SEQUENCE [LARGE SCALE GENOMIC DNA]</scope>
    <source>
        <strain evidence="3">MN2024</strain>
        <tissue evidence="3">Gills</tissue>
    </source>
</reference>
<dbReference type="AlphaFoldDB" id="A0ABD3VHN0"/>
<feature type="signal peptide" evidence="1">
    <location>
        <begin position="1"/>
        <end position="20"/>
    </location>
</feature>
<protein>
    <recommendedName>
        <fullName evidence="2">Lipid-binding serum glycoprotein C-terminal domain-containing protein</fullName>
    </recommendedName>
</protein>
<proteinExistence type="predicted"/>
<dbReference type="Pfam" id="PF02886">
    <property type="entry name" value="LBP_BPI_CETP_C"/>
    <property type="match status" value="1"/>
</dbReference>
<dbReference type="Gene3D" id="3.15.20.10">
    <property type="entry name" value="Bactericidal permeability-increasing protein, domain 2"/>
    <property type="match status" value="1"/>
</dbReference>
<evidence type="ECO:0000259" key="2">
    <source>
        <dbReference type="Pfam" id="PF02886"/>
    </source>
</evidence>
<dbReference type="EMBL" id="JBJQND010000012">
    <property type="protein sequence ID" value="KAL3860651.1"/>
    <property type="molecule type" value="Genomic_DNA"/>
</dbReference>
<feature type="chain" id="PRO_5044865592" description="Lipid-binding serum glycoprotein C-terminal domain-containing protein" evidence="1">
    <location>
        <begin position="21"/>
        <end position="548"/>
    </location>
</feature>
<comment type="caution">
    <text evidence="3">The sequence shown here is derived from an EMBL/GenBank/DDBJ whole genome shotgun (WGS) entry which is preliminary data.</text>
</comment>
<feature type="domain" description="Lipid-binding serum glycoprotein C-terminal" evidence="2">
    <location>
        <begin position="312"/>
        <end position="423"/>
    </location>
</feature>
<sequence>MHILIIVLYTLILSCDCVLSSDQDGDLMYRISQTQLNELAPIMYENPREYFVHGFVDVCQDNIQTIVTSPYLVEPEKDISVILLDRTSVNVTITYKRDLNIRAMYTVSRRSDAFKVNRSVECQIKNAVFTVNANVGVYKTLRFSQKTLNGTVTGSEFLKEFLSETCVRKLLSKVVFELIRHKIDSIFQITYEYPDTQTDMRFLKRKQIHISMYTVAQQVDIPEFWDIKSFVLWQDNTIPRLPPSIPFPVNLPQVDDAKRFEVWISEKGIHKLWDDLAQSFVEDIENKLQTFLNAFAERKTGHQQIMAEDIFFLPKIAQVFPNSTIDVLLTKLNMWTTINKKSIYAYVDLSLDVRATLACKEKNTTFNVFSIDMNLQFPIQLGVNNFRLNVKVLNFGGTVTIRHSTIGMIKNDFYANTLFLVPRLYGEKLMKDFMVSIRSIGIEVYKTVRDEFVLSNISLRLEEGYAVFEADVVPSQFHNETEGEYRWVGYYDVDDWKIMLNDTTPLNDTGMAIQHCTPSTSHHSSVGEVASMKWLILGIFIGTLVLKE</sequence>
<keyword evidence="4" id="KW-1185">Reference proteome</keyword>
<gene>
    <name evidence="3" type="ORF">ACJMK2_010745</name>
</gene>
<organism evidence="3 4">
    <name type="scientific">Sinanodonta woodiana</name>
    <name type="common">Chinese pond mussel</name>
    <name type="synonym">Anodonta woodiana</name>
    <dbReference type="NCBI Taxonomy" id="1069815"/>
    <lineage>
        <taxon>Eukaryota</taxon>
        <taxon>Metazoa</taxon>
        <taxon>Spiralia</taxon>
        <taxon>Lophotrochozoa</taxon>
        <taxon>Mollusca</taxon>
        <taxon>Bivalvia</taxon>
        <taxon>Autobranchia</taxon>
        <taxon>Heteroconchia</taxon>
        <taxon>Palaeoheterodonta</taxon>
        <taxon>Unionida</taxon>
        <taxon>Unionoidea</taxon>
        <taxon>Unionidae</taxon>
        <taxon>Unioninae</taxon>
        <taxon>Sinanodonta</taxon>
    </lineage>
</organism>
<accession>A0ABD3VHN0</accession>
<dbReference type="Proteomes" id="UP001634394">
    <property type="component" value="Unassembled WGS sequence"/>
</dbReference>
<dbReference type="InterPro" id="IPR017943">
    <property type="entry name" value="Bactericidal_perm-incr_a/b_dom"/>
</dbReference>
<name>A0ABD3VHN0_SINWO</name>
<dbReference type="SUPFAM" id="SSF55394">
    <property type="entry name" value="Bactericidal permeability-increasing protein, BPI"/>
    <property type="match status" value="1"/>
</dbReference>
<dbReference type="InterPro" id="IPR001124">
    <property type="entry name" value="Lipid-bd_serum_glycop_C"/>
</dbReference>
<evidence type="ECO:0000256" key="1">
    <source>
        <dbReference type="SAM" id="SignalP"/>
    </source>
</evidence>
<keyword evidence="1" id="KW-0732">Signal</keyword>